<evidence type="ECO:0000313" key="1">
    <source>
        <dbReference type="EMBL" id="MEJ6009664.1"/>
    </source>
</evidence>
<dbReference type="Proteomes" id="UP001379235">
    <property type="component" value="Unassembled WGS sequence"/>
</dbReference>
<evidence type="ECO:0000313" key="2">
    <source>
        <dbReference type="Proteomes" id="UP001379235"/>
    </source>
</evidence>
<dbReference type="EMBL" id="JBBHJY010000002">
    <property type="protein sequence ID" value="MEJ6009664.1"/>
    <property type="molecule type" value="Genomic_DNA"/>
</dbReference>
<accession>A0ABU8S6S0</accession>
<evidence type="ECO:0008006" key="3">
    <source>
        <dbReference type="Google" id="ProtNLM"/>
    </source>
</evidence>
<comment type="caution">
    <text evidence="1">The sequence shown here is derived from an EMBL/GenBank/DDBJ whole genome shotgun (WGS) entry which is preliminary data.</text>
</comment>
<dbReference type="SUPFAM" id="SSF48452">
    <property type="entry name" value="TPR-like"/>
    <property type="match status" value="1"/>
</dbReference>
<gene>
    <name evidence="1" type="ORF">WG900_07010</name>
</gene>
<dbReference type="Gene3D" id="1.25.40.10">
    <property type="entry name" value="Tetratricopeptide repeat domain"/>
    <property type="match status" value="1"/>
</dbReference>
<organism evidence="1 2">
    <name type="scientific">Novosphingobium aquae</name>
    <dbReference type="NCBI Taxonomy" id="3133435"/>
    <lineage>
        <taxon>Bacteria</taxon>
        <taxon>Pseudomonadati</taxon>
        <taxon>Pseudomonadota</taxon>
        <taxon>Alphaproteobacteria</taxon>
        <taxon>Sphingomonadales</taxon>
        <taxon>Sphingomonadaceae</taxon>
        <taxon>Novosphingobium</taxon>
    </lineage>
</organism>
<keyword evidence="2" id="KW-1185">Reference proteome</keyword>
<dbReference type="InterPro" id="IPR011990">
    <property type="entry name" value="TPR-like_helical_dom_sf"/>
</dbReference>
<sequence>MADWFRNTDWDEAIAAEFERRLARSRQPAQHLVLQGYTLLTRHPDLAERLLERAIMLGDPQQTARAALYRGTALAILGRFDAAIEALELAMATEVRFPEVRTGAWLDHALLVAFARRETAYGAALESLSVERALPFEVQSPTALIADTLMRGAQGQDVAQAAQAALELLGHGAPMPTAGLSHAALSERLMALADLE</sequence>
<reference evidence="1 2" key="1">
    <citation type="submission" date="2024-03" db="EMBL/GenBank/DDBJ databases">
        <authorList>
            <person name="Jo J.-H."/>
        </authorList>
    </citation>
    <scope>NUCLEOTIDE SEQUENCE [LARGE SCALE GENOMIC DNA]</scope>
    <source>
        <strain evidence="1 2">AS3R-12</strain>
    </source>
</reference>
<name>A0ABU8S6S0_9SPHN</name>
<protein>
    <recommendedName>
        <fullName evidence="3">Tetratricopeptide repeat protein</fullName>
    </recommendedName>
</protein>
<dbReference type="RefSeq" id="WP_339965848.1">
    <property type="nucleotide sequence ID" value="NZ_JBBHJY010000002.1"/>
</dbReference>
<proteinExistence type="predicted"/>